<evidence type="ECO:0000313" key="1">
    <source>
        <dbReference type="EMBL" id="TWH82781.1"/>
    </source>
</evidence>
<dbReference type="EMBL" id="VLKH01000002">
    <property type="protein sequence ID" value="TWH82781.1"/>
    <property type="molecule type" value="Genomic_DNA"/>
</dbReference>
<gene>
    <name evidence="1" type="ORF">LY60_01087</name>
</gene>
<protein>
    <submittedName>
        <fullName evidence="1">Uncharacterized protein</fullName>
    </submittedName>
</protein>
<reference evidence="1 2" key="1">
    <citation type="submission" date="2019-07" db="EMBL/GenBank/DDBJ databases">
        <title>Genomic Encyclopedia of Type Strains, Phase I: the one thousand microbial genomes (KMG-I) project.</title>
        <authorList>
            <person name="Kyrpides N."/>
        </authorList>
    </citation>
    <scope>NUCLEOTIDE SEQUENCE [LARGE SCALE GENOMIC DNA]</scope>
    <source>
        <strain evidence="1 2">DSM 13558</strain>
    </source>
</reference>
<organism evidence="1 2">
    <name type="scientific">Sedimentibacter saalensis</name>
    <dbReference type="NCBI Taxonomy" id="130788"/>
    <lineage>
        <taxon>Bacteria</taxon>
        <taxon>Bacillati</taxon>
        <taxon>Bacillota</taxon>
        <taxon>Tissierellia</taxon>
        <taxon>Sedimentibacter</taxon>
    </lineage>
</organism>
<accession>A0A562JHY6</accession>
<proteinExistence type="predicted"/>
<keyword evidence="2" id="KW-1185">Reference proteome</keyword>
<evidence type="ECO:0000313" key="2">
    <source>
        <dbReference type="Proteomes" id="UP000315343"/>
    </source>
</evidence>
<name>A0A562JHY6_9FIRM</name>
<dbReference type="Proteomes" id="UP000315343">
    <property type="component" value="Unassembled WGS sequence"/>
</dbReference>
<sequence length="38" mass="4529">MGTKEKAVSCSYYVRQFFIAKKYELQNNTTYQFNIINS</sequence>
<dbReference type="AlphaFoldDB" id="A0A562JHY6"/>
<comment type="caution">
    <text evidence="1">The sequence shown here is derived from an EMBL/GenBank/DDBJ whole genome shotgun (WGS) entry which is preliminary data.</text>
</comment>